<evidence type="ECO:0000313" key="7">
    <source>
        <dbReference type="Proteomes" id="UP000000641"/>
    </source>
</evidence>
<dbReference type="InterPro" id="IPR036086">
    <property type="entry name" value="ParB/Sulfiredoxin_sf"/>
</dbReference>
<dbReference type="STRING" id="368408.Tpen_1066"/>
<dbReference type="AlphaFoldDB" id="A1RZ35"/>
<evidence type="ECO:0000256" key="2">
    <source>
        <dbReference type="ARBA" id="ARBA00022741"/>
    </source>
</evidence>
<dbReference type="Gene3D" id="3.30.1760.10">
    <property type="entry name" value="Conserved hypothetical protein from pyrococcus furiosus pfu- 392566-001, domain 2"/>
    <property type="match status" value="1"/>
</dbReference>
<evidence type="ECO:0000313" key="6">
    <source>
        <dbReference type="EMBL" id="ABL78465.1"/>
    </source>
</evidence>
<organism evidence="6 7">
    <name type="scientific">Thermofilum pendens (strain DSM 2475 / Hrk 5)</name>
    <dbReference type="NCBI Taxonomy" id="368408"/>
    <lineage>
        <taxon>Archaea</taxon>
        <taxon>Thermoproteota</taxon>
        <taxon>Thermoprotei</taxon>
        <taxon>Thermofilales</taxon>
        <taxon>Thermofilaceae</taxon>
        <taxon>Thermofilum</taxon>
    </lineage>
</organism>
<dbReference type="GO" id="GO:0016301">
    <property type="term" value="F:kinase activity"/>
    <property type="evidence" value="ECO:0007669"/>
    <property type="project" value="UniProtKB-KW"/>
</dbReference>
<keyword evidence="2" id="KW-0547">Nucleotide-binding</keyword>
<dbReference type="EMBL" id="CP000505">
    <property type="protein sequence ID" value="ABL78465.1"/>
    <property type="molecule type" value="Genomic_DNA"/>
</dbReference>
<dbReference type="SUPFAM" id="SSF110849">
    <property type="entry name" value="ParB/Sulfiredoxin"/>
    <property type="match status" value="1"/>
</dbReference>
<evidence type="ECO:0000256" key="4">
    <source>
        <dbReference type="ARBA" id="ARBA00022840"/>
    </source>
</evidence>
<dbReference type="HOGENOM" id="CLU_134838_0_0_2"/>
<dbReference type="eggNOG" id="arCOG01875">
    <property type="taxonomic scope" value="Archaea"/>
</dbReference>
<sequence length="153" mass="17746">MCDHFCRLMQVYVAKIAFMSIGSLKPHEEFSEERVEELLRDMLERGVLIKPIAAESRYGVILDGHHRVEALRRLGVKEVPVALVDYDDERIVVRSWREGFSPSKREVIERALKGSLYPYKTTRHVVVIDGKELHISEVVPNVYYKLKPLLVQD</sequence>
<dbReference type="SMART" id="SM00470">
    <property type="entry name" value="ParB"/>
    <property type="match status" value="1"/>
</dbReference>
<evidence type="ECO:0000256" key="3">
    <source>
        <dbReference type="ARBA" id="ARBA00022777"/>
    </source>
</evidence>
<dbReference type="Proteomes" id="UP000000641">
    <property type="component" value="Chromosome"/>
</dbReference>
<dbReference type="KEGG" id="tpe:Tpen_1066"/>
<gene>
    <name evidence="6" type="ordered locus">Tpen_1066</name>
</gene>
<keyword evidence="7" id="KW-1185">Reference proteome</keyword>
<dbReference type="Gene3D" id="3.90.1530.10">
    <property type="entry name" value="Conserved hypothetical protein from pyrococcus furiosus pfu- 392566-001, ParB domain"/>
    <property type="match status" value="1"/>
</dbReference>
<dbReference type="GO" id="GO:0005524">
    <property type="term" value="F:ATP binding"/>
    <property type="evidence" value="ECO:0007669"/>
    <property type="project" value="UniProtKB-KW"/>
</dbReference>
<evidence type="ECO:0000256" key="1">
    <source>
        <dbReference type="ARBA" id="ARBA00022679"/>
    </source>
</evidence>
<accession>A1RZ35</accession>
<keyword evidence="3" id="KW-0418">Kinase</keyword>
<dbReference type="Pfam" id="PF02195">
    <property type="entry name" value="ParB_N"/>
    <property type="match status" value="1"/>
</dbReference>
<dbReference type="InterPro" id="IPR023098">
    <property type="entry name" value="SerK/SbnI_C"/>
</dbReference>
<keyword evidence="1" id="KW-0808">Transferase</keyword>
<dbReference type="EnsemblBacteria" id="ABL78465">
    <property type="protein sequence ID" value="ABL78465"/>
    <property type="gene ID" value="Tpen_1066"/>
</dbReference>
<name>A1RZ35_THEPD</name>
<feature type="domain" description="ParB-like N-terminal" evidence="5">
    <location>
        <begin position="9"/>
        <end position="99"/>
    </location>
</feature>
<reference evidence="7" key="1">
    <citation type="journal article" date="2008" name="J. Bacteriol.">
        <title>Genome sequence of Thermofilum pendens reveals an exceptional loss of biosynthetic pathways without genome reduction.</title>
        <authorList>
            <person name="Anderson I."/>
            <person name="Rodriguez J."/>
            <person name="Susanti D."/>
            <person name="Porat I."/>
            <person name="Reich C."/>
            <person name="Ulrich L.E."/>
            <person name="Elkins J.G."/>
            <person name="Mavromatis K."/>
            <person name="Lykidis A."/>
            <person name="Kim E."/>
            <person name="Thompson L.S."/>
            <person name="Nolan M."/>
            <person name="Land M."/>
            <person name="Copeland A."/>
            <person name="Lapidus A."/>
            <person name="Lucas S."/>
            <person name="Detter C."/>
            <person name="Zhulin I.B."/>
            <person name="Olsen G.J."/>
            <person name="Whitman W."/>
            <person name="Mukhopadhyay B."/>
            <person name="Bristow J."/>
            <person name="Kyrpides N."/>
        </authorList>
    </citation>
    <scope>NUCLEOTIDE SEQUENCE [LARGE SCALE GENOMIC DNA]</scope>
    <source>
        <strain evidence="7">DSM 2475 / Hrk 5</strain>
    </source>
</reference>
<keyword evidence="4" id="KW-0067">ATP-binding</keyword>
<dbReference type="InterPro" id="IPR003115">
    <property type="entry name" value="ParB_N"/>
</dbReference>
<proteinExistence type="predicted"/>
<protein>
    <submittedName>
        <fullName evidence="6">ParB domain protein nuclease</fullName>
    </submittedName>
</protein>
<dbReference type="CDD" id="cd16400">
    <property type="entry name" value="ParB_Srx_like_nuclease"/>
    <property type="match status" value="1"/>
</dbReference>
<evidence type="ECO:0000259" key="5">
    <source>
        <dbReference type="SMART" id="SM00470"/>
    </source>
</evidence>